<dbReference type="InterPro" id="IPR036965">
    <property type="entry name" value="Terpene_synth_N_sf"/>
</dbReference>
<dbReference type="FunFam" id="1.50.10.130:FF:000001">
    <property type="entry name" value="Isoprene synthase, chloroplastic"/>
    <property type="match status" value="1"/>
</dbReference>
<dbReference type="InterPro" id="IPR008949">
    <property type="entry name" value="Isoprenoid_synthase_dom_sf"/>
</dbReference>
<keyword evidence="5" id="KW-1185">Reference proteome</keyword>
<dbReference type="Pfam" id="PF01397">
    <property type="entry name" value="Terpene_synth"/>
    <property type="match status" value="1"/>
</dbReference>
<dbReference type="PaxDb" id="2711-XP_006475309.1"/>
<keyword evidence="2" id="KW-0456">Lyase</keyword>
<dbReference type="Proteomes" id="UP000027120">
    <property type="component" value="Unassembled WGS sequence"/>
</dbReference>
<dbReference type="Gene3D" id="1.10.600.10">
    <property type="entry name" value="Farnesyl Diphosphate Synthase"/>
    <property type="match status" value="1"/>
</dbReference>
<reference evidence="4 5" key="1">
    <citation type="submission" date="2014-04" db="EMBL/GenBank/DDBJ databases">
        <authorList>
            <consortium name="International Citrus Genome Consortium"/>
            <person name="Gmitter F."/>
            <person name="Chen C."/>
            <person name="Farmerie W."/>
            <person name="Harkins T."/>
            <person name="Desany B."/>
            <person name="Mohiuddin M."/>
            <person name="Kodira C."/>
            <person name="Borodovsky M."/>
            <person name="Lomsadze A."/>
            <person name="Burns P."/>
            <person name="Jenkins J."/>
            <person name="Prochnik S."/>
            <person name="Shu S."/>
            <person name="Chapman J."/>
            <person name="Pitluck S."/>
            <person name="Schmutz J."/>
            <person name="Rokhsar D."/>
        </authorList>
    </citation>
    <scope>NUCLEOTIDE SEQUENCE</scope>
</reference>
<dbReference type="EMBL" id="KK784884">
    <property type="protein sequence ID" value="KDO74415.1"/>
    <property type="molecule type" value="Genomic_DNA"/>
</dbReference>
<name>A0A067G718_CITSI</name>
<dbReference type="GO" id="GO:0016114">
    <property type="term" value="P:terpenoid biosynthetic process"/>
    <property type="evidence" value="ECO:0007669"/>
    <property type="project" value="InterPro"/>
</dbReference>
<evidence type="ECO:0000256" key="2">
    <source>
        <dbReference type="ARBA" id="ARBA00023239"/>
    </source>
</evidence>
<evidence type="ECO:0000313" key="5">
    <source>
        <dbReference type="Proteomes" id="UP000027120"/>
    </source>
</evidence>
<dbReference type="PANTHER" id="PTHR31225">
    <property type="entry name" value="OS04G0344100 PROTEIN-RELATED"/>
    <property type="match status" value="1"/>
</dbReference>
<feature type="domain" description="Terpene synthase N-terminal" evidence="3">
    <location>
        <begin position="9"/>
        <end position="159"/>
    </location>
</feature>
<evidence type="ECO:0000313" key="4">
    <source>
        <dbReference type="EMBL" id="KDO74415.1"/>
    </source>
</evidence>
<dbReference type="InterPro" id="IPR008930">
    <property type="entry name" value="Terpenoid_cyclase/PrenylTrfase"/>
</dbReference>
<keyword evidence="1" id="KW-0460">Magnesium</keyword>
<dbReference type="InterPro" id="IPR001906">
    <property type="entry name" value="Terpene_synth_N"/>
</dbReference>
<feature type="non-terminal residue" evidence="4">
    <location>
        <position position="1"/>
    </location>
</feature>
<dbReference type="STRING" id="2711.A0A067G718"/>
<dbReference type="Gene3D" id="1.50.10.130">
    <property type="entry name" value="Terpene synthase, N-terminal domain"/>
    <property type="match status" value="1"/>
</dbReference>
<organism evidence="4 5">
    <name type="scientific">Citrus sinensis</name>
    <name type="common">Sweet orange</name>
    <name type="synonym">Citrus aurantium var. sinensis</name>
    <dbReference type="NCBI Taxonomy" id="2711"/>
    <lineage>
        <taxon>Eukaryota</taxon>
        <taxon>Viridiplantae</taxon>
        <taxon>Streptophyta</taxon>
        <taxon>Embryophyta</taxon>
        <taxon>Tracheophyta</taxon>
        <taxon>Spermatophyta</taxon>
        <taxon>Magnoliopsida</taxon>
        <taxon>eudicotyledons</taxon>
        <taxon>Gunneridae</taxon>
        <taxon>Pentapetalae</taxon>
        <taxon>rosids</taxon>
        <taxon>malvids</taxon>
        <taxon>Sapindales</taxon>
        <taxon>Rutaceae</taxon>
        <taxon>Aurantioideae</taxon>
        <taxon>Citrus</taxon>
    </lineage>
</organism>
<accession>A0A067G718</accession>
<dbReference type="PANTHER" id="PTHR31225:SF205">
    <property type="entry name" value="(-)-GERMACRENE D SYNTHASE-LIKE"/>
    <property type="match status" value="1"/>
</dbReference>
<proteinExistence type="predicted"/>
<protein>
    <recommendedName>
        <fullName evidence="3">Terpene synthase N-terminal domain-containing protein</fullName>
    </recommendedName>
</protein>
<sequence length="214" mass="24665">AMDATIDQDEFEALKQKIKNMLISPTDKSFQKLSLIDAVQRLGVAYHFEREIEDELEKLSPDEYDGNDVHSVALRFRLLRQQGYRISCDIFGGFKDDRGKFKVSLINDVTGMLNLYEAAHLRIRGEDILDEALAFTTSHLESMVTQVSPQLSDEILHALNRPIRRGLPRLEAVYYIDLYSRDDSKDKAILLKFAKLDFCMLQVIHRKELSIITE</sequence>
<dbReference type="AlphaFoldDB" id="A0A067G718"/>
<dbReference type="GO" id="GO:0010333">
    <property type="term" value="F:terpene synthase activity"/>
    <property type="evidence" value="ECO:0007669"/>
    <property type="project" value="InterPro"/>
</dbReference>
<evidence type="ECO:0000256" key="1">
    <source>
        <dbReference type="ARBA" id="ARBA00022842"/>
    </source>
</evidence>
<evidence type="ECO:0000259" key="3">
    <source>
        <dbReference type="Pfam" id="PF01397"/>
    </source>
</evidence>
<gene>
    <name evidence="4" type="ORF">CISIN_1g0436492mg</name>
</gene>
<dbReference type="SUPFAM" id="SSF48239">
    <property type="entry name" value="Terpenoid cyclases/Protein prenyltransferases"/>
    <property type="match status" value="1"/>
</dbReference>
<dbReference type="InterPro" id="IPR050148">
    <property type="entry name" value="Terpene_synthase-like"/>
</dbReference>
<dbReference type="eggNOG" id="ENOG502QUCN">
    <property type="taxonomic scope" value="Eukaryota"/>
</dbReference>